<dbReference type="EMBL" id="KY249644">
    <property type="protein sequence ID" value="ARB05710.1"/>
    <property type="molecule type" value="Genomic_DNA"/>
</dbReference>
<proteinExistence type="predicted"/>
<organism evidence="2">
    <name type="scientific">Synechococcus virus S-ESS1</name>
    <dbReference type="NCBI Taxonomy" id="1964565"/>
    <lineage>
        <taxon>Viruses</taxon>
        <taxon>Duplodnaviria</taxon>
        <taxon>Heunggongvirae</taxon>
        <taxon>Uroviricota</taxon>
        <taxon>Caudoviricetes</taxon>
        <taxon>Casjensviridae</taxon>
        <taxon>Sessunavirus</taxon>
        <taxon>Sessunavirus SESS1</taxon>
    </lineage>
</organism>
<dbReference type="KEGG" id="vg:62679234"/>
<sequence length="150" mass="17030">MRQGYSPSRNHVPQGHAPPPWRGLPYHVLHRQDGLLQVRQGGLMREVGVEMPVVVRAEAAGFFCRKVAWVGRKHAPDRVFAREDRGEVWLEFKKPKGKARLGQIREHDRMRKAGMEVHVVDSVYDGLRILGLLPNSNNGPTLSEIDDLLK</sequence>
<dbReference type="GeneID" id="62679234"/>
<name>A0A1V0DX59_9CAUD</name>
<dbReference type="InterPro" id="IPR011856">
    <property type="entry name" value="tRNA_endonuc-like_dom_sf"/>
</dbReference>
<keyword evidence="3" id="KW-1185">Reference proteome</keyword>
<evidence type="ECO:0000256" key="1">
    <source>
        <dbReference type="SAM" id="MobiDB-lite"/>
    </source>
</evidence>
<dbReference type="Proteomes" id="UP000225878">
    <property type="component" value="Segment"/>
</dbReference>
<reference evidence="2" key="1">
    <citation type="submission" date="2016-11" db="EMBL/GenBank/DDBJ databases">
        <title>The complete genome sequence of Cyanosiphovirus S-ESS1.</title>
        <authorList>
            <person name="Han Y."/>
        </authorList>
    </citation>
    <scope>NUCLEOTIDE SEQUENCE [LARGE SCALE GENOMIC DNA]</scope>
</reference>
<evidence type="ECO:0000313" key="3">
    <source>
        <dbReference type="Proteomes" id="UP000225878"/>
    </source>
</evidence>
<evidence type="ECO:0000313" key="2">
    <source>
        <dbReference type="EMBL" id="ARB05710.1"/>
    </source>
</evidence>
<protein>
    <recommendedName>
        <fullName evidence="4">VRR-NUC domain-containing protein</fullName>
    </recommendedName>
</protein>
<evidence type="ECO:0008006" key="4">
    <source>
        <dbReference type="Google" id="ProtNLM"/>
    </source>
</evidence>
<feature type="compositionally biased region" description="Polar residues" evidence="1">
    <location>
        <begin position="1"/>
        <end position="11"/>
    </location>
</feature>
<dbReference type="RefSeq" id="YP_009997089.1">
    <property type="nucleotide sequence ID" value="NC_052968.1"/>
</dbReference>
<feature type="region of interest" description="Disordered" evidence="1">
    <location>
        <begin position="1"/>
        <end position="20"/>
    </location>
</feature>
<dbReference type="GO" id="GO:0003676">
    <property type="term" value="F:nucleic acid binding"/>
    <property type="evidence" value="ECO:0007669"/>
    <property type="project" value="InterPro"/>
</dbReference>
<accession>A0A1V0DX59</accession>
<dbReference type="Gene3D" id="3.40.1350.10">
    <property type="match status" value="1"/>
</dbReference>